<dbReference type="EMBL" id="RHHR01000027">
    <property type="protein sequence ID" value="RNB71952.1"/>
    <property type="molecule type" value="Genomic_DNA"/>
</dbReference>
<dbReference type="Proteomes" id="UP000282028">
    <property type="component" value="Unassembled WGS sequence"/>
</dbReference>
<keyword evidence="1" id="KW-0238">DNA-binding</keyword>
<feature type="domain" description="HTH arsR-type" evidence="2">
    <location>
        <begin position="1"/>
        <end position="94"/>
    </location>
</feature>
<dbReference type="AlphaFoldDB" id="A0A3M8C8A8"/>
<dbReference type="RefSeq" id="WP_122909679.1">
    <property type="nucleotide sequence ID" value="NZ_CBCSBE010000006.1"/>
</dbReference>
<name>A0A3M8C8A8_9BACL</name>
<dbReference type="OrthoDB" id="9797716at2"/>
<evidence type="ECO:0000256" key="1">
    <source>
        <dbReference type="ARBA" id="ARBA00023125"/>
    </source>
</evidence>
<keyword evidence="4" id="KW-1185">Reference proteome</keyword>
<evidence type="ECO:0000313" key="3">
    <source>
        <dbReference type="EMBL" id="RNB71952.1"/>
    </source>
</evidence>
<dbReference type="PROSITE" id="PS50987">
    <property type="entry name" value="HTH_ARSR_2"/>
    <property type="match status" value="1"/>
</dbReference>
<dbReference type="PANTHER" id="PTHR39168">
    <property type="entry name" value="TRANSCRIPTIONAL REGULATOR-RELATED"/>
    <property type="match status" value="1"/>
</dbReference>
<protein>
    <submittedName>
        <fullName evidence="3">Transcriptional regulator</fullName>
    </submittedName>
</protein>
<gene>
    <name evidence="3" type="ORF">EDM52_14400</name>
</gene>
<sequence>MNTSPDIAAVASLIGDSSRIAMLLGLLGGKSLPASELARAARITPQTASSHLSKLVEGGLLVQESYGRHRYYRLANADVAHALEALNAIALPKPVRSLRESEQVKAIRFARTCYDHLAGEVGVALTDRLLAMGLLEESGQDYVLNEEGKQKLRSLGVELEPRSKSRRSYARPCLDWSGRRHHLAGSLGAALTQRLFELGWIERYADHRGVRITEAGVKGFFDEFGLTIKHPHALSRQAGG</sequence>
<dbReference type="GO" id="GO:0010288">
    <property type="term" value="P:response to lead ion"/>
    <property type="evidence" value="ECO:0007669"/>
    <property type="project" value="TreeGrafter"/>
</dbReference>
<accession>A0A3M8C8A8</accession>
<dbReference type="InterPro" id="IPR036388">
    <property type="entry name" value="WH-like_DNA-bd_sf"/>
</dbReference>
<dbReference type="Pfam" id="PF12840">
    <property type="entry name" value="HTH_20"/>
    <property type="match status" value="1"/>
</dbReference>
<dbReference type="Gene3D" id="1.10.10.10">
    <property type="entry name" value="Winged helix-like DNA-binding domain superfamily/Winged helix DNA-binding domain"/>
    <property type="match status" value="1"/>
</dbReference>
<dbReference type="GO" id="GO:0003677">
    <property type="term" value="F:DNA binding"/>
    <property type="evidence" value="ECO:0007669"/>
    <property type="project" value="UniProtKB-KW"/>
</dbReference>
<dbReference type="InterPro" id="IPR001845">
    <property type="entry name" value="HTH_ArsR_DNA-bd_dom"/>
</dbReference>
<dbReference type="GO" id="GO:0097063">
    <property type="term" value="F:cadmium ion sensor activity"/>
    <property type="evidence" value="ECO:0007669"/>
    <property type="project" value="TreeGrafter"/>
</dbReference>
<evidence type="ECO:0000259" key="2">
    <source>
        <dbReference type="PROSITE" id="PS50987"/>
    </source>
</evidence>
<dbReference type="InterPro" id="IPR011991">
    <property type="entry name" value="ArsR-like_HTH"/>
</dbReference>
<dbReference type="GO" id="GO:0003700">
    <property type="term" value="F:DNA-binding transcription factor activity"/>
    <property type="evidence" value="ECO:0007669"/>
    <property type="project" value="InterPro"/>
</dbReference>
<dbReference type="SUPFAM" id="SSF46785">
    <property type="entry name" value="Winged helix' DNA-binding domain"/>
    <property type="match status" value="1"/>
</dbReference>
<dbReference type="InterPro" id="IPR052543">
    <property type="entry name" value="HTH_Metal-responsive_Reg"/>
</dbReference>
<reference evidence="3 4" key="1">
    <citation type="submission" date="2018-10" db="EMBL/GenBank/DDBJ databases">
        <title>Phylogenomics of Brevibacillus.</title>
        <authorList>
            <person name="Dunlap C."/>
        </authorList>
    </citation>
    <scope>NUCLEOTIDE SEQUENCE [LARGE SCALE GENOMIC DNA]</scope>
    <source>
        <strain evidence="3 4">JCM 12215</strain>
    </source>
</reference>
<evidence type="ECO:0000313" key="4">
    <source>
        <dbReference type="Proteomes" id="UP000282028"/>
    </source>
</evidence>
<dbReference type="PANTHER" id="PTHR39168:SF1">
    <property type="entry name" value="TRANSCRIPTIONAL REGULATORY PROTEIN"/>
    <property type="match status" value="1"/>
</dbReference>
<dbReference type="InterPro" id="IPR036390">
    <property type="entry name" value="WH_DNA-bd_sf"/>
</dbReference>
<dbReference type="GO" id="GO:0046686">
    <property type="term" value="P:response to cadmium ion"/>
    <property type="evidence" value="ECO:0007669"/>
    <property type="project" value="TreeGrafter"/>
</dbReference>
<comment type="caution">
    <text evidence="3">The sequence shown here is derived from an EMBL/GenBank/DDBJ whole genome shotgun (WGS) entry which is preliminary data.</text>
</comment>
<dbReference type="SMART" id="SM00418">
    <property type="entry name" value="HTH_ARSR"/>
    <property type="match status" value="1"/>
</dbReference>
<dbReference type="CDD" id="cd00090">
    <property type="entry name" value="HTH_ARSR"/>
    <property type="match status" value="1"/>
</dbReference>
<dbReference type="GO" id="GO:0032791">
    <property type="term" value="F:lead ion binding"/>
    <property type="evidence" value="ECO:0007669"/>
    <property type="project" value="TreeGrafter"/>
</dbReference>
<organism evidence="3 4">
    <name type="scientific">Brevibacillus invocatus</name>
    <dbReference type="NCBI Taxonomy" id="173959"/>
    <lineage>
        <taxon>Bacteria</taxon>
        <taxon>Bacillati</taxon>
        <taxon>Bacillota</taxon>
        <taxon>Bacilli</taxon>
        <taxon>Bacillales</taxon>
        <taxon>Paenibacillaceae</taxon>
        <taxon>Brevibacillus</taxon>
    </lineage>
</organism>
<proteinExistence type="predicted"/>